<evidence type="ECO:0000259" key="6">
    <source>
        <dbReference type="PROSITE" id="PS50222"/>
    </source>
</evidence>
<evidence type="ECO:0000256" key="1">
    <source>
        <dbReference type="ARBA" id="ARBA00022723"/>
    </source>
</evidence>
<keyword evidence="2" id="KW-0106">Calcium</keyword>
<feature type="compositionally biased region" description="Basic and acidic residues" evidence="4">
    <location>
        <begin position="2932"/>
        <end position="2941"/>
    </location>
</feature>
<feature type="region of interest" description="Disordered" evidence="4">
    <location>
        <begin position="471"/>
        <end position="498"/>
    </location>
</feature>
<feature type="compositionally biased region" description="Polar residues" evidence="4">
    <location>
        <begin position="2099"/>
        <end position="2111"/>
    </location>
</feature>
<feature type="region of interest" description="Disordered" evidence="4">
    <location>
        <begin position="1960"/>
        <end position="1990"/>
    </location>
</feature>
<sequence length="4478" mass="495136">MSSLVGSLIQRVLTKYLSEYFTYGKLEVKGIGEYHLVDLELRPEIVPANLAVKVRTCSLHAMHIKVHPLQLFSLSASYAISVTIDTLKIVIEERPEEEWDERAEFEALKATKLALIQQIRDQALQSIETKLASLDGNLVPKTSESSLMGLVKNLAVRFAGNFELEVKGVEVAYHFEGTDRSGHVGLKVQGFRLENTSLSPRVEIARNNANAKNANARGDRVGDDADLSPVAQEDPGIADDDVYVAGILVEPVQGATERIVKKQIRIEGVEVYLQRNEKAGVSTRSKLVNRFNMESVLAVNLASDPRPTLGIVELRVSHVAVAVSPHDLAALTYLGDSLTHQVRWKLWCSERFAKLVQTGITTQEQAECFKVYEKMFEKGKQDVGPRTRAPKKAAPAASGIDSLLADMSWIHKCELRSHPETIRTILNSVASIVAKREKEKILEQIERGQKPSITTRISGAASSWIGWATGSNDASSKADDGTSSVGTSSVAGSAPRIKTEDEIRNMAKSAQELSSALGISSDADNDAKKIRKHRRKIFDSMDKDKSGDVDVVELQVGLAMAGTTLSPKKVHELISTFDTNLDGSIDFEEFCTMCDLAPGRLGSSSKTANGTESQSKPDVLALSFTVQGFEAVIFADEPHKCRAENKPPPLRIVAALNEICTAVAVEGAMNPMVGMRSLNVGVRKIAVDLYDGHDKLALLAPKAFATRMINTVQAGRQSIKDENAETEIEDDMDLAESRFSVRVLSLKLSENDVAPTLSPYCSLYYLDEFEDTLDEQTTALVDGASCGKPDEAGFSEYNFRSQSPVIPPLDFIVGHGRTERKAHVQIQVRQRQDNSSWVRRMVRRNLSSVDPVESDLVLCALDVRLPVRAIAKDEFSRIGTQMYRDFEEWYELPGGFGKVLLRVECAPSGPSTVRAPTLPLSTPKSSALSTLFEFEAKLNQSVMYFDVAAGVTVPKFYINLHPELLPWTDKLSGAFSADNLAKHAWTPGAAGAASNEAHPAWRCEKVLLDVGVTEMRGIDTKKARIVSTRLLCGAEKLGVEGMLANENLLTLGETQNLFQLEFLKPQAQIEVAFELGSKRTIKIEGLTLHRVLEDVRKGRKSLLFWCNTTEAGVRVRVSIDVSSPDFVIEDDGDVADADISKENTAEPIEPSIAMPPSWQQQGQLAQDPPQAEWAKWVQADPFGLMTFPPLLQQNIAYLNVQVVSARGLRAADFNGKSDPYCVLTCQAQESRTHVVPKTLTPSWEDKPQTSQFRFGPLPGSALDPSSYETLDLRVMDEDFGGEWTHDLLGVAHVPLHDLYDQVVRAPNEQQQQQASASAPASGSEQISSRPSSKRYSQRPASQAEINPERSVTMWIPLHMQDSAAQSGTAQDSDEPDGAVQVRIWLEPCGESRRPQSVIPVALDMTMLMDVAMPAIRIPRNHELNASRKTIEISLGRPSMSMRVNNGASNSLVESLRIHADHRETLHSLQGGAARLQHHTSSATNAARSRPGMPKRRSTSQGLPDPDTESDFFSVAERAQQSDTPELAPTASVSTNLDDFHSIATAGDEDIVGDSEGELSAPRRLKSAESEGPRVRKVQKSVMADLDFALGFYVDAFEVRVGFTHSRQGARDFLRLAADEFSIDAMYSLYDCGLPLIKLSMQAKKFEVEDKWQSHPIIGDHLEDVYDEMESELTDMERRRLRKARQRRSLPQFRLSLIYQRNAVAEDQRQELGTNPVPSLLFGIDLEGMYVLVTPLFDFSTKLASAFGLLNDDDGLQQPEVVTELQEASENAEEPKDEEAKQDEAKAKAKANTQAQSGAIQTTAPGSVLPVSKVRVLVRTSSIELHLMQRQTLCLETRRRLHKFPPKAMIFRVGSEIKYTAIARPFDKDSRALPGSEMLKIRATCDARIAPTKIARNCFQRLPEDIYSGDNVILEPFTFNMTMKTNSIDTARDLRLARRLQGFGDSEKSDMDAELDSFFNTSSGSHFELPEEEPPRLDSSKNQEESGSIGQIRDLRAEDIWGVNSHTVMAQQKMRDELQRAKESHFTTVRIFEIRLDGLEARLDTGDVNFVLAVGNKQLEMYANLFPPPNTGKDAGDGAPRNHAESTVSRRESAARSEHANSMLSTNASESGLSLDDDGYAGVSPAKQQQHMRVLTAADIQLMSKIKSNLLHGQDDDILTQNSGDTDEGITVGDPGVDDLGTSLEGGKEMVEKEREARQPGTYETHDFEALNSSSEPRLFNAEDAAPNPRPKKTDGNQSLLPGWLLAGMVPMLVMCSDTEAFRRRLPGDTPGHWNTERDAEVLGHLSSEASRGAVTELVFNQINVYVNQLMLGIGNNIDGYPTPFLRLSLAQFNLIGCSRTLFTDDMQIRGYISTTSTYYNSFVRAWEPVIEPWSLLLQGEHSKSTSGRLFQAIAPRRLNVNITDAFLKSMTSFLGSLGPTYSPLDDERLHGMYTPNWVVNETGHALELWPVNKPGGQMRSLEPRLLEYRGQKQIYHAETSEALRLHLHDTTRIRAKMAELLNHMRENKRRLVFKTVKYLRNAARRHREARENDPNRNLEAEKEKRASFMKKFAQDDVKDNEEQEEQEEDLRKDLTELFRFMDEDDSGEISCVELQNALSHYGEPISVEEVLYSIGEMDDEGVENVDAAETGIDLGEFLDFFMPSLLESPSKPAPGLDVHAIGFRVIDLEGKGSHASSSTEGVGDDEASSASGGDQVVAVPLPDQIGIAPSENAGQFMLQTAAVVALGHHDTKNALGGRGKEESSSSSEIDRTNADGGSKTSELNGNDDDDNDDDDENSDDGDLTPAQSPEDEEKEREERRRSKHLTAFQLKGKSQERGYSFHDRNMRALSVVANVQKIGRSSAGDVLFLETPIRVENRTIVPFRVNFVCHGPDGGVLYEDAMFTLSPGDEQSIPLKYLYARQLGNLHGGDCGFSVSPLMDRGAQQRIWLNKRGERAQEEKRTRGRTLSVDSTHSNQTADSAYDDWTDSGVLVALEGGQGLRVRQPFRARDDLLTGEGNLLNDLLVRDAPSRGDGLDSDIVGASRVVFYPREEEDDDEVEGGQDSYNPDGHQQSQSSHRRRRRRKQQSQQGNIVSLEDLDELDAVESGQDLANRAPDVFECVMLTQRNALHRYEMKEILTVQVLQASNLMSADANNSSDPFVIVSSLDGKTTVEKFKTPVIRKTLNPIWANKSTFRFGEGKEPLSRQRRLRFSVVDWDALTSNDPLGYVTLDVKDIVSWFSAGHGVKTARGVVKKTFMLEAGRGVSDKEVKGSLTVEFSYKRYAAATGTPKQYLQHVFSFYPPLVLENLLPHPIDIALEVLKKDSKNEEVVSRHKVHLIKGGRAPFHEMDGALLDYLNPNWVRHHSARASHHLTGKPDGRALASDDGLIAQVRVRMHTSEGPTAWSDPLNSDSLGVPLSDPSMKDRPVCSVSAEVERKTTQDGGGRRLVICAPFWAVNKSDLILDWTISLSSKKKKLQQGRTETRVWDHLPQSIAPFFAPAMKRSVYGEARSANNPGGPRFTAPLGKCIMDDDSDETKELQSGLPVYVPLFANKLPGPEQFPGFEVIVMAARVEGLHENAEAVALSCSVQEEDGSHLGHHSYTAAVPGGSSREWPFASGFLSVSAPASQDAKPVRGNLVLKLREVSESSATSASAILQAAMYGDNANASSGNDNGGTGANQQNSKGKTESSNTNSTSATAFDSLYAKNPESYRALGEARISLPELVKELLVKNVIERELKIGEAKVVVHVSLAGVPVDERLISLYSSLSSVVGTSAFRRDIGVSLMPLYGTYSRTSLLTIGPKYRIANVTDEPLLVKQGGCPDSTAILLKPRDPALHSNPNDLSDVKVFCFHYQLTPGTRFQVRDDPSRKVYTAAEYIQVRLATADGIWSEPIGLDGLDDFALQLRAGPERKRAARVWVDDNESLPSKMLIFRTLDVDEVDHTIRNKMPDRSFEVIQIPSRSVGLKAAVMRCFKPLPGASKLLRQGFPPDVVKPGEELSLPLDRAPEEGLRTHILIIPLREDGSRDLDFAKTIRYKPGLVLAFPQRKGEDLALTVRRFGLRSSVVISEMTSRARKKAAEAEGESLTQFVKDLTPKRPSYEFLMELSSTGLSLFNSKRGLEVLYVCAQRVHLEGALEYVEEYGSSVRSQSTLEFAVGHFQIDSSQVQAKYPVMMFAREPKAKAVRERESEPILCAVSELATERTLLLSKRQRYNRAINDYIRIQVAYESGGASSSFDIVKLVTLSMHKVEVKIDSILLAGVFQVIDPLLMGTSSEGGSIEGEGAVLGSESETSSWGEIAMVMDIMTGNVTIPAQDTIFCERIRVSPTAFITSVNLGSSSELEDTLRQFGIPMAFYGIIKRFSRLENFSFDLSHEYEDAITSHKFQSRYIAKITRAVLTQMHEYFLNKGKQLVPFLHAKHDHEKIREPLVPSGGVLVHYGPGPKPSIIESEREKAAFEVLERSFLQYLERKRKGFPAEMRPQQDDQNNKSSKKHCFGCGSS</sequence>
<feature type="compositionally biased region" description="Low complexity" evidence="4">
    <location>
        <begin position="481"/>
        <end position="494"/>
    </location>
</feature>
<feature type="region of interest" description="Disordered" evidence="4">
    <location>
        <begin position="2065"/>
        <end position="2125"/>
    </location>
</feature>
<dbReference type="InterPro" id="IPR011992">
    <property type="entry name" value="EF-hand-dom_pair"/>
</dbReference>
<evidence type="ECO:0000256" key="2">
    <source>
        <dbReference type="ARBA" id="ARBA00022837"/>
    </source>
</evidence>
<feature type="compositionally biased region" description="Acidic residues" evidence="4">
    <location>
        <begin position="1546"/>
        <end position="1556"/>
    </location>
</feature>
<feature type="region of interest" description="Disordered" evidence="4">
    <location>
        <begin position="2731"/>
        <end position="2817"/>
    </location>
</feature>
<feature type="compositionally biased region" description="Acidic residues" evidence="4">
    <location>
        <begin position="2765"/>
        <end position="2782"/>
    </location>
</feature>
<feature type="region of interest" description="Disordered" evidence="4">
    <location>
        <begin position="1473"/>
        <end position="1509"/>
    </location>
</feature>
<evidence type="ECO:0000313" key="7">
    <source>
        <dbReference type="EMBL" id="GBG27842.1"/>
    </source>
</evidence>
<feature type="region of interest" description="Disordered" evidence="4">
    <location>
        <begin position="2154"/>
        <end position="2178"/>
    </location>
</feature>
<feature type="region of interest" description="Disordered" evidence="4">
    <location>
        <begin position="2932"/>
        <end position="2962"/>
    </location>
</feature>
<keyword evidence="8" id="KW-1185">Reference proteome</keyword>
<dbReference type="InterPro" id="IPR000008">
    <property type="entry name" value="C2_dom"/>
</dbReference>
<feature type="region of interest" description="Disordered" evidence="4">
    <location>
        <begin position="4452"/>
        <end position="4478"/>
    </location>
</feature>
<dbReference type="OrthoDB" id="67700at2759"/>
<dbReference type="SUPFAM" id="SSF49562">
    <property type="entry name" value="C2 domain (Calcium/lipid-binding domain, CaLB)"/>
    <property type="match status" value="2"/>
</dbReference>
<proteinExistence type="predicted"/>
<feature type="domain" description="EF-hand" evidence="6">
    <location>
        <begin position="529"/>
        <end position="564"/>
    </location>
</feature>
<feature type="compositionally biased region" description="Basic and acidic residues" evidence="4">
    <location>
        <begin position="1972"/>
        <end position="1983"/>
    </location>
</feature>
<gene>
    <name evidence="7" type="ORF">FCC1311_040652</name>
</gene>
<dbReference type="Proteomes" id="UP000241890">
    <property type="component" value="Unassembled WGS sequence"/>
</dbReference>
<feature type="domain" description="C2" evidence="5">
    <location>
        <begin position="1176"/>
        <end position="1309"/>
    </location>
</feature>
<dbReference type="CDD" id="cd00051">
    <property type="entry name" value="EFh"/>
    <property type="match status" value="2"/>
</dbReference>
<dbReference type="Gene3D" id="1.10.238.10">
    <property type="entry name" value="EF-hand"/>
    <property type="match status" value="2"/>
</dbReference>
<feature type="region of interest" description="Disordered" evidence="4">
    <location>
        <begin position="2524"/>
        <end position="2543"/>
    </location>
</feature>
<dbReference type="CDD" id="cd00030">
    <property type="entry name" value="C2"/>
    <property type="match status" value="1"/>
</dbReference>
<dbReference type="InParanoid" id="A0A2R5G9W4"/>
<feature type="compositionally biased region" description="Polar residues" evidence="4">
    <location>
        <begin position="2948"/>
        <end position="2959"/>
    </location>
</feature>
<dbReference type="PROSITE" id="PS00018">
    <property type="entry name" value="EF_HAND_1"/>
    <property type="match status" value="2"/>
</dbReference>
<evidence type="ECO:0000313" key="8">
    <source>
        <dbReference type="Proteomes" id="UP000241890"/>
    </source>
</evidence>
<feature type="region of interest" description="Disordered" evidence="4">
    <location>
        <begin position="1239"/>
        <end position="1260"/>
    </location>
</feature>
<feature type="compositionally biased region" description="Basic and acidic residues" evidence="4">
    <location>
        <begin position="2073"/>
        <end position="2098"/>
    </location>
</feature>
<dbReference type="InterPro" id="IPR018247">
    <property type="entry name" value="EF_Hand_1_Ca_BS"/>
</dbReference>
<keyword evidence="1" id="KW-0479">Metal-binding</keyword>
<comment type="caution">
    <text evidence="7">The sequence shown here is derived from an EMBL/GenBank/DDBJ whole genome shotgun (WGS) entry which is preliminary data.</text>
</comment>
<feature type="coiled-coil region" evidence="3">
    <location>
        <begin position="1658"/>
        <end position="1685"/>
    </location>
</feature>
<feature type="compositionally biased region" description="Basic and acidic residues" evidence="4">
    <location>
        <begin position="2528"/>
        <end position="2543"/>
    </location>
</feature>
<feature type="region of interest" description="Disordered" evidence="4">
    <location>
        <begin position="3027"/>
        <end position="3072"/>
    </location>
</feature>
<feature type="region of interest" description="Disordered" evidence="4">
    <location>
        <begin position="1307"/>
        <end position="1347"/>
    </location>
</feature>
<feature type="region of interest" description="Disordered" evidence="4">
    <location>
        <begin position="2672"/>
        <end position="2694"/>
    </location>
</feature>
<name>A0A2R5G9W4_9STRA</name>
<feature type="compositionally biased region" description="Basic and acidic residues" evidence="4">
    <location>
        <begin position="2731"/>
        <end position="2753"/>
    </location>
</feature>
<dbReference type="InterPro" id="IPR002048">
    <property type="entry name" value="EF_hand_dom"/>
</dbReference>
<feature type="region of interest" description="Disordered" evidence="4">
    <location>
        <begin position="1763"/>
        <end position="1800"/>
    </location>
</feature>
<protein>
    <submittedName>
        <fullName evidence="7">Synaptotagmin-C</fullName>
    </submittedName>
</protein>
<organism evidence="7 8">
    <name type="scientific">Hondaea fermentalgiana</name>
    <dbReference type="NCBI Taxonomy" id="2315210"/>
    <lineage>
        <taxon>Eukaryota</taxon>
        <taxon>Sar</taxon>
        <taxon>Stramenopiles</taxon>
        <taxon>Bigyra</taxon>
        <taxon>Labyrinthulomycetes</taxon>
        <taxon>Thraustochytrida</taxon>
        <taxon>Thraustochytriidae</taxon>
        <taxon>Hondaea</taxon>
    </lineage>
</organism>
<dbReference type="InterPro" id="IPR035892">
    <property type="entry name" value="C2_domain_sf"/>
</dbReference>
<feature type="region of interest" description="Disordered" evidence="4">
    <location>
        <begin position="3646"/>
        <end position="3675"/>
    </location>
</feature>
<evidence type="ECO:0000259" key="5">
    <source>
        <dbReference type="PROSITE" id="PS50004"/>
    </source>
</evidence>
<feature type="compositionally biased region" description="Acidic residues" evidence="4">
    <location>
        <begin position="3031"/>
        <end position="3040"/>
    </location>
</feature>
<feature type="compositionally biased region" description="Polar residues" evidence="4">
    <location>
        <begin position="1791"/>
        <end position="1800"/>
    </location>
</feature>
<dbReference type="Pfam" id="PF00168">
    <property type="entry name" value="C2"/>
    <property type="match status" value="2"/>
</dbReference>
<reference evidence="7 8" key="1">
    <citation type="submission" date="2017-12" db="EMBL/GenBank/DDBJ databases">
        <title>Sequencing, de novo assembly and annotation of complete genome of a new Thraustochytrid species, strain FCC1311.</title>
        <authorList>
            <person name="Sedici K."/>
            <person name="Godart F."/>
            <person name="Aiese Cigliano R."/>
            <person name="Sanseverino W."/>
            <person name="Barakat M."/>
            <person name="Ortet P."/>
            <person name="Marechal E."/>
            <person name="Cagnac O."/>
            <person name="Amato A."/>
        </authorList>
    </citation>
    <scope>NUCLEOTIDE SEQUENCE [LARGE SCALE GENOMIC DNA]</scope>
</reference>
<dbReference type="GO" id="GO:0005509">
    <property type="term" value="F:calcium ion binding"/>
    <property type="evidence" value="ECO:0007669"/>
    <property type="project" value="InterPro"/>
</dbReference>
<dbReference type="PROSITE" id="PS50222">
    <property type="entry name" value="EF_HAND_2"/>
    <property type="match status" value="3"/>
</dbReference>
<dbReference type="EMBL" id="BEYU01000036">
    <property type="protein sequence ID" value="GBG27842.1"/>
    <property type="molecule type" value="Genomic_DNA"/>
</dbReference>
<dbReference type="PROSITE" id="PS50004">
    <property type="entry name" value="C2"/>
    <property type="match status" value="2"/>
</dbReference>
<feature type="compositionally biased region" description="Basic residues" evidence="4">
    <location>
        <begin position="3056"/>
        <end position="3065"/>
    </location>
</feature>
<feature type="region of interest" description="Disordered" evidence="4">
    <location>
        <begin position="3379"/>
        <end position="3406"/>
    </location>
</feature>
<keyword evidence="3" id="KW-0175">Coiled coil</keyword>
<feature type="compositionally biased region" description="Basic and acidic residues" evidence="4">
    <location>
        <begin position="2192"/>
        <end position="2208"/>
    </location>
</feature>
<feature type="compositionally biased region" description="Low complexity" evidence="4">
    <location>
        <begin position="1309"/>
        <end position="1325"/>
    </location>
</feature>
<dbReference type="SMART" id="SM00054">
    <property type="entry name" value="EFh"/>
    <property type="match status" value="3"/>
</dbReference>
<dbReference type="SMART" id="SM00239">
    <property type="entry name" value="C2"/>
    <property type="match status" value="2"/>
</dbReference>
<feature type="coiled-coil region" evidence="3">
    <location>
        <begin position="2550"/>
        <end position="2577"/>
    </location>
</feature>
<feature type="region of interest" description="Disordered" evidence="4">
    <location>
        <begin position="1545"/>
        <end position="1571"/>
    </location>
</feature>
<feature type="domain" description="EF-hand" evidence="6">
    <location>
        <begin position="565"/>
        <end position="600"/>
    </location>
</feature>
<evidence type="ECO:0000256" key="3">
    <source>
        <dbReference type="SAM" id="Coils"/>
    </source>
</evidence>
<dbReference type="Pfam" id="PF13499">
    <property type="entry name" value="EF-hand_7"/>
    <property type="match status" value="1"/>
</dbReference>
<feature type="region of interest" description="Disordered" evidence="4">
    <location>
        <begin position="210"/>
        <end position="232"/>
    </location>
</feature>
<feature type="domain" description="EF-hand" evidence="6">
    <location>
        <begin position="2569"/>
        <end position="2604"/>
    </location>
</feature>
<dbReference type="Gene3D" id="2.60.40.150">
    <property type="entry name" value="C2 domain"/>
    <property type="match status" value="2"/>
</dbReference>
<feature type="compositionally biased region" description="Basic and acidic residues" evidence="4">
    <location>
        <begin position="1777"/>
        <end position="1786"/>
    </location>
</feature>
<evidence type="ECO:0000256" key="4">
    <source>
        <dbReference type="SAM" id="MobiDB-lite"/>
    </source>
</evidence>
<feature type="domain" description="C2" evidence="5">
    <location>
        <begin position="3097"/>
        <end position="3226"/>
    </location>
</feature>
<dbReference type="SUPFAM" id="SSF47473">
    <property type="entry name" value="EF-hand"/>
    <property type="match status" value="1"/>
</dbReference>
<accession>A0A2R5G9W4</accession>
<dbReference type="PANTHER" id="PTHR45911">
    <property type="entry name" value="C2 DOMAIN-CONTAINING PROTEIN"/>
    <property type="match status" value="1"/>
</dbReference>
<feature type="region of interest" description="Disordered" evidence="4">
    <location>
        <begin position="2192"/>
        <end position="2237"/>
    </location>
</feature>